<proteinExistence type="inferred from homology"/>
<dbReference type="PROSITE" id="PS01166">
    <property type="entry name" value="RNA_POL_BETA"/>
    <property type="match status" value="1"/>
</dbReference>
<comment type="caution">
    <text evidence="15">The sequence shown here is derived from an EMBL/GenBank/DDBJ whole genome shotgun (WGS) entry which is preliminary data.</text>
</comment>
<evidence type="ECO:0000259" key="13">
    <source>
        <dbReference type="Pfam" id="PF04565"/>
    </source>
</evidence>
<dbReference type="PANTHER" id="PTHR20856">
    <property type="entry name" value="DNA-DIRECTED RNA POLYMERASE I SUBUNIT 2"/>
    <property type="match status" value="1"/>
</dbReference>
<feature type="domain" description="DNA-directed RNA polymerase subunit 2 hybrid-binding" evidence="9">
    <location>
        <begin position="646"/>
        <end position="957"/>
    </location>
</feature>
<dbReference type="InterPro" id="IPR007120">
    <property type="entry name" value="DNA-dir_RNAP_su2_dom"/>
</dbReference>
<dbReference type="AlphaFoldDB" id="A0A6B1DVU7"/>
<comment type="similarity">
    <text evidence="6 7">Belongs to the RNA polymerase beta chain family.</text>
</comment>
<dbReference type="InterPro" id="IPR007121">
    <property type="entry name" value="RNA_pol_bsu_CS"/>
</dbReference>
<evidence type="ECO:0000259" key="12">
    <source>
        <dbReference type="Pfam" id="PF04563"/>
    </source>
</evidence>
<evidence type="ECO:0000256" key="7">
    <source>
        <dbReference type="RuleBase" id="RU000434"/>
    </source>
</evidence>
<dbReference type="Gene3D" id="2.40.270.10">
    <property type="entry name" value="DNA-directed RNA polymerase, subunit 2, domain 6"/>
    <property type="match status" value="1"/>
</dbReference>
<evidence type="ECO:0000256" key="5">
    <source>
        <dbReference type="ARBA" id="ARBA00048552"/>
    </source>
</evidence>
<feature type="domain" description="RNA polymerase beta subunit protrusion" evidence="12">
    <location>
        <begin position="6"/>
        <end position="358"/>
    </location>
</feature>
<dbReference type="GO" id="GO:0000428">
    <property type="term" value="C:DNA-directed RNA polymerase complex"/>
    <property type="evidence" value="ECO:0007669"/>
    <property type="project" value="UniProtKB-KW"/>
</dbReference>
<dbReference type="Pfam" id="PF04561">
    <property type="entry name" value="RNA_pol_Rpb2_2"/>
    <property type="match status" value="1"/>
</dbReference>
<comment type="catalytic activity">
    <reaction evidence="5 6 8">
        <text>RNA(n) + a ribonucleoside 5'-triphosphate = RNA(n+1) + diphosphate</text>
        <dbReference type="Rhea" id="RHEA:21248"/>
        <dbReference type="Rhea" id="RHEA-COMP:14527"/>
        <dbReference type="Rhea" id="RHEA-COMP:17342"/>
        <dbReference type="ChEBI" id="CHEBI:33019"/>
        <dbReference type="ChEBI" id="CHEBI:61557"/>
        <dbReference type="ChEBI" id="CHEBI:140395"/>
        <dbReference type="EC" id="2.7.7.6"/>
    </reaction>
</comment>
<keyword evidence="2 6" id="KW-0808">Transferase</keyword>
<dbReference type="InterPro" id="IPR007641">
    <property type="entry name" value="RNA_pol_Rpb2_7"/>
</dbReference>
<dbReference type="NCBIfam" id="NF001616">
    <property type="entry name" value="PRK00405.1"/>
    <property type="match status" value="1"/>
</dbReference>
<comment type="function">
    <text evidence="6 8">DNA-dependent RNA polymerase catalyzes the transcription of DNA into RNA using the four ribonucleoside triphosphates as substrates.</text>
</comment>
<accession>A0A6B1DVU7</accession>
<dbReference type="GO" id="GO:0032549">
    <property type="term" value="F:ribonucleoside binding"/>
    <property type="evidence" value="ECO:0007669"/>
    <property type="project" value="InterPro"/>
</dbReference>
<organism evidence="15">
    <name type="scientific">Caldilineaceae bacterium SB0662_bin_9</name>
    <dbReference type="NCBI Taxonomy" id="2605258"/>
    <lineage>
        <taxon>Bacteria</taxon>
        <taxon>Bacillati</taxon>
        <taxon>Chloroflexota</taxon>
        <taxon>Caldilineae</taxon>
        <taxon>Caldilineales</taxon>
        <taxon>Caldilineaceae</taxon>
    </lineage>
</organism>
<dbReference type="GO" id="GO:0006351">
    <property type="term" value="P:DNA-templated transcription"/>
    <property type="evidence" value="ECO:0007669"/>
    <property type="project" value="UniProtKB-UniRule"/>
</dbReference>
<dbReference type="Pfam" id="PF04560">
    <property type="entry name" value="RNA_pol_Rpb2_7"/>
    <property type="match status" value="1"/>
</dbReference>
<dbReference type="Pfam" id="PF04565">
    <property type="entry name" value="RNA_pol_Rpb2_3"/>
    <property type="match status" value="1"/>
</dbReference>
<dbReference type="Gene3D" id="3.90.1100.10">
    <property type="match status" value="1"/>
</dbReference>
<dbReference type="EMBL" id="VXPY01000116">
    <property type="protein sequence ID" value="MYD91809.1"/>
    <property type="molecule type" value="Genomic_DNA"/>
</dbReference>
<evidence type="ECO:0000256" key="4">
    <source>
        <dbReference type="ARBA" id="ARBA00023163"/>
    </source>
</evidence>
<dbReference type="InterPro" id="IPR010243">
    <property type="entry name" value="RNA_pol_bsu_bac"/>
</dbReference>
<dbReference type="GO" id="GO:0003677">
    <property type="term" value="F:DNA binding"/>
    <property type="evidence" value="ECO:0007669"/>
    <property type="project" value="UniProtKB-UniRule"/>
</dbReference>
<dbReference type="Gene3D" id="2.40.50.100">
    <property type="match status" value="1"/>
</dbReference>
<dbReference type="Pfam" id="PF10385">
    <property type="entry name" value="RNA_pol_Rpb2_45"/>
    <property type="match status" value="1"/>
</dbReference>
<dbReference type="InterPro" id="IPR007644">
    <property type="entry name" value="RNA_pol_bsu_protrusion"/>
</dbReference>
<feature type="domain" description="DNA-directed RNA polymerase subunit 2 hybrid-binding" evidence="9">
    <location>
        <begin position="1101"/>
        <end position="1162"/>
    </location>
</feature>
<keyword evidence="1 6" id="KW-0240">DNA-directed RNA polymerase</keyword>
<evidence type="ECO:0000256" key="2">
    <source>
        <dbReference type="ARBA" id="ARBA00022679"/>
    </source>
</evidence>
<feature type="domain" description="RNA polymerase Rpb2" evidence="13">
    <location>
        <begin position="374"/>
        <end position="442"/>
    </location>
</feature>
<dbReference type="InterPro" id="IPR019462">
    <property type="entry name" value="DNA-dir_RNA_pol_bsu_external_1"/>
</dbReference>
<dbReference type="EC" id="2.7.7.6" evidence="6 8"/>
<keyword evidence="3 6" id="KW-0548">Nucleotidyltransferase</keyword>
<dbReference type="InterPro" id="IPR042107">
    <property type="entry name" value="DNA-dir_RNA_pol_bsu_ext_1_sf"/>
</dbReference>
<dbReference type="InterPro" id="IPR015712">
    <property type="entry name" value="DNA-dir_RNA_pol_su2"/>
</dbReference>
<dbReference type="Pfam" id="PF00562">
    <property type="entry name" value="RNA_pol_Rpb2_6"/>
    <property type="match status" value="2"/>
</dbReference>
<dbReference type="InterPro" id="IPR007642">
    <property type="entry name" value="RNA_pol_Rpb2_2"/>
</dbReference>
<feature type="domain" description="RNA polymerase Rpb2" evidence="10">
    <location>
        <begin position="1164"/>
        <end position="1238"/>
    </location>
</feature>
<dbReference type="Gene3D" id="3.90.1110.10">
    <property type="entry name" value="RNA polymerase Rpb2, domain 2"/>
    <property type="match status" value="1"/>
</dbReference>
<gene>
    <name evidence="6" type="primary">rpoB</name>
    <name evidence="15" type="ORF">F4Y08_16000</name>
</gene>
<dbReference type="InterPro" id="IPR037033">
    <property type="entry name" value="DNA-dir_RNAP_su2_hyb_sf"/>
</dbReference>
<comment type="subunit">
    <text evidence="6 8">The RNAP catalytic core consists of 2 alpha, 1 beta, 1 beta' and 1 omega subunit. When a sigma factor is associated with the core the holoenzyme is formed, which can initiate transcription.</text>
</comment>
<dbReference type="GO" id="GO:0003899">
    <property type="term" value="F:DNA-directed RNA polymerase activity"/>
    <property type="evidence" value="ECO:0007669"/>
    <property type="project" value="UniProtKB-UniRule"/>
</dbReference>
<keyword evidence="4 6" id="KW-0804">Transcription</keyword>
<evidence type="ECO:0000256" key="8">
    <source>
        <dbReference type="RuleBase" id="RU363031"/>
    </source>
</evidence>
<dbReference type="SUPFAM" id="SSF64484">
    <property type="entry name" value="beta and beta-prime subunits of DNA dependent RNA-polymerase"/>
    <property type="match status" value="2"/>
</dbReference>
<evidence type="ECO:0000259" key="14">
    <source>
        <dbReference type="Pfam" id="PF10385"/>
    </source>
</evidence>
<dbReference type="HAMAP" id="MF_01321">
    <property type="entry name" value="RNApol_bact_RpoB"/>
    <property type="match status" value="1"/>
</dbReference>
<protein>
    <recommendedName>
        <fullName evidence="6 8">DNA-directed RNA polymerase subunit beta</fullName>
        <shortName evidence="6">RNAP subunit beta</shortName>
        <ecNumber evidence="6 8">2.7.7.6</ecNumber>
    </recommendedName>
    <alternativeName>
        <fullName evidence="6">RNA polymerase subunit beta</fullName>
    </alternativeName>
    <alternativeName>
        <fullName evidence="6">Transcriptase subunit beta</fullName>
    </alternativeName>
</protein>
<evidence type="ECO:0000256" key="1">
    <source>
        <dbReference type="ARBA" id="ARBA00022478"/>
    </source>
</evidence>
<dbReference type="Gene3D" id="3.90.1800.10">
    <property type="entry name" value="RNA polymerase alpha subunit dimerisation domain"/>
    <property type="match status" value="1"/>
</dbReference>
<name>A0A6B1DVU7_9CHLR</name>
<dbReference type="Gene3D" id="2.30.150.10">
    <property type="entry name" value="DNA-directed RNA polymerase, beta subunit, external 1 domain"/>
    <property type="match status" value="1"/>
</dbReference>
<evidence type="ECO:0000259" key="9">
    <source>
        <dbReference type="Pfam" id="PF00562"/>
    </source>
</evidence>
<dbReference type="InterPro" id="IPR007645">
    <property type="entry name" value="RNA_pol_Rpb2_3"/>
</dbReference>
<dbReference type="Pfam" id="PF04563">
    <property type="entry name" value="RNA_pol_Rpb2_1"/>
    <property type="match status" value="1"/>
</dbReference>
<feature type="domain" description="RNA polymerase Rpb2" evidence="11">
    <location>
        <begin position="117"/>
        <end position="314"/>
    </location>
</feature>
<reference evidence="15" key="1">
    <citation type="submission" date="2019-09" db="EMBL/GenBank/DDBJ databases">
        <title>Characterisation of the sponge microbiome using genome-centric metagenomics.</title>
        <authorList>
            <person name="Engelberts J.P."/>
            <person name="Robbins S.J."/>
            <person name="De Goeij J.M."/>
            <person name="Aranda M."/>
            <person name="Bell S.C."/>
            <person name="Webster N.S."/>
        </authorList>
    </citation>
    <scope>NUCLEOTIDE SEQUENCE</scope>
    <source>
        <strain evidence="15">SB0662_bin_9</strain>
    </source>
</reference>
<evidence type="ECO:0000313" key="15">
    <source>
        <dbReference type="EMBL" id="MYD91809.1"/>
    </source>
</evidence>
<evidence type="ECO:0000259" key="11">
    <source>
        <dbReference type="Pfam" id="PF04561"/>
    </source>
</evidence>
<dbReference type="InterPro" id="IPR014724">
    <property type="entry name" value="RNA_pol_RPB2_OB-fold"/>
</dbReference>
<feature type="domain" description="DNA-directed RNA polymerase beta subunit external 1" evidence="14">
    <location>
        <begin position="511"/>
        <end position="570"/>
    </location>
</feature>
<dbReference type="InterPro" id="IPR037034">
    <property type="entry name" value="RNA_pol_Rpb2_2_sf"/>
</dbReference>
<evidence type="ECO:0000259" key="10">
    <source>
        <dbReference type="Pfam" id="PF04560"/>
    </source>
</evidence>
<sequence length="1267" mass="141402">MSLPNLIEVQKKSFEWFLEDGLREILEEFPPILSYGKAYQLTLGKHTFEDPKFSEEECRNNDKTYAAPLKIDVSLLNMSTGEIVDQEVYLGDFPMMTRTGTFIMNGAERVVVSQLIRSPGVYFSQVADRSTGRPLATAKVIPSRGAWLEFETSKRDEITVKVDRKRKQSVTILIRALGYGTDEEIRALFKDVDTDEQHRFIEATLEKDPLAPVVNGEEGVKDAQIRFYRTQRPSDPAKAEAARRFIEEQFFDTRRYDLGKVGRYKLDQRLERTERMEQRILTREDLLDIVRRMIQINNREVDTDVMDHLGNRRVNTVGELLQGQVRVGLARMEKGVRDRMAVRDPEQMVPTQLMNAKLVLGAVREFMGGSQLSQFMDQINPLSELTHKRRLSALGPGGLKRERAGVEVRDVHFSHYGRICPIETPEGPNIGLIGYMSSFARINGLGFIETPYRPVLHEVPGRIKDLQGRTLNEDVLDGKGGMLGAAGTVVDEALARRITRSKSGRMVAVKPFVADEIVYMPADVDERMTIAQASTPLNERMELLNEYPSTRRASDFPHVPVDQVEYIDVSPQQIVGISASLIPFLEHDDANRALMGSNMQRQAVPLIRAEAPTVGTGIEGQVAIDSGQVLVAGEAGLVTAACGNHIKVLNDKGRHRTYKLRKYNRSNQSTCIDQWPVVQQGQRVEAGEVIADSASTERGELALGQNVLVAYMSWEGGNYEDAILVSERLIQQDKFTSIHIERHEVSARETKLGLEEITDDIPNVGPEARQHLDGNGIIRIGADVTGGDILVGKISPKGETVLSPEEKLLRAIFGEKVRDVKDTSMRLPNGQRGKVVDVKVFTRDEHDLPAGTEREVHINVAQRRKLTEGDKMSGRHGNKGVISKVIPVEDMPHLADGTPVDIILNPIGVQGRINLGQILENHLGWAAHRIGFRVATPVFDGARQGQIDAELARAWLTDRAWDIMSERAWQLGTELDADPEIDFRLEHLDDDREMQFIYLHEWLQADHYDMARVDSDYAFARRAVAREWLKEKGYSPETILPQDYTHRETTEADDQLAVDVAYREWIQQQMEDGDGKGVATDFGSAELAATAAQVAARSGQPLPLSGKQVLYDGKSGEPFNEPVTVGVSFMLKLLHLVEDKVHARSTGPYSLVTQQPLGGKAQNGGQRFGEMEVWALEAYGAAHSLQEMLTIKSDDTIGRVATYQAIVKGEDIQKPERPESLKVLIKELRSLGLAMDITDDKGESVVVGREDATPAMPIFHGGLPTPL</sequence>
<evidence type="ECO:0000256" key="3">
    <source>
        <dbReference type="ARBA" id="ARBA00022695"/>
    </source>
</evidence>
<dbReference type="CDD" id="cd00653">
    <property type="entry name" value="RNA_pol_B_RPB2"/>
    <property type="match status" value="1"/>
</dbReference>
<evidence type="ECO:0000256" key="6">
    <source>
        <dbReference type="HAMAP-Rule" id="MF_01321"/>
    </source>
</evidence>
<dbReference type="Gene3D" id="2.40.50.150">
    <property type="match status" value="1"/>
</dbReference>